<evidence type="ECO:0000256" key="1">
    <source>
        <dbReference type="ARBA" id="ARBA00004167"/>
    </source>
</evidence>
<evidence type="ECO:0000313" key="9">
    <source>
        <dbReference type="EMBL" id="MBB5038848.1"/>
    </source>
</evidence>
<comment type="subcellular location">
    <subcellularLocation>
        <location evidence="1">Membrane</location>
        <topology evidence="1">Single-pass membrane protein</topology>
    </subcellularLocation>
</comment>
<name>A0A7W7YMD0_9BACT</name>
<dbReference type="InterPro" id="IPR001107">
    <property type="entry name" value="Band_7"/>
</dbReference>
<dbReference type="GO" id="GO:0006508">
    <property type="term" value="P:proteolysis"/>
    <property type="evidence" value="ECO:0007669"/>
    <property type="project" value="UniProtKB-KW"/>
</dbReference>
<evidence type="ECO:0000259" key="8">
    <source>
        <dbReference type="SMART" id="SM00244"/>
    </source>
</evidence>
<evidence type="ECO:0000256" key="4">
    <source>
        <dbReference type="ARBA" id="ARBA00022989"/>
    </source>
</evidence>
<dbReference type="SMART" id="SM00244">
    <property type="entry name" value="PHB"/>
    <property type="match status" value="1"/>
</dbReference>
<dbReference type="EMBL" id="JACHIF010000006">
    <property type="protein sequence ID" value="MBB5038848.1"/>
    <property type="molecule type" value="Genomic_DNA"/>
</dbReference>
<dbReference type="GO" id="GO:0016020">
    <property type="term" value="C:membrane"/>
    <property type="evidence" value="ECO:0007669"/>
    <property type="project" value="UniProtKB-SubCell"/>
</dbReference>
<keyword evidence="5" id="KW-0472">Membrane</keyword>
<keyword evidence="9" id="KW-0645">Protease</keyword>
<evidence type="ECO:0000256" key="5">
    <source>
        <dbReference type="ARBA" id="ARBA00023136"/>
    </source>
</evidence>
<dbReference type="PANTHER" id="PTHR42911">
    <property type="entry name" value="MODULATOR OF FTSH PROTEASE HFLC"/>
    <property type="match status" value="1"/>
</dbReference>
<keyword evidence="10" id="KW-1185">Reference proteome</keyword>
<keyword evidence="4" id="KW-1133">Transmembrane helix</keyword>
<dbReference type="RefSeq" id="WP_184210032.1">
    <property type="nucleotide sequence ID" value="NZ_JACHIF010000006.1"/>
</dbReference>
<protein>
    <recommendedName>
        <fullName evidence="6">Protein HflC</fullName>
    </recommendedName>
</protein>
<dbReference type="Proteomes" id="UP000534294">
    <property type="component" value="Unassembled WGS sequence"/>
</dbReference>
<dbReference type="PANTHER" id="PTHR42911:SF1">
    <property type="entry name" value="MODULATOR OF FTSH PROTEASE HFLC"/>
    <property type="match status" value="1"/>
</dbReference>
<feature type="region of interest" description="Disordered" evidence="7">
    <location>
        <begin position="307"/>
        <end position="327"/>
    </location>
</feature>
<dbReference type="SUPFAM" id="SSF117892">
    <property type="entry name" value="Band 7/SPFH domain"/>
    <property type="match status" value="1"/>
</dbReference>
<dbReference type="InterPro" id="IPR010200">
    <property type="entry name" value="HflC"/>
</dbReference>
<accession>A0A7W7YMD0</accession>
<dbReference type="AlphaFoldDB" id="A0A7W7YMD0"/>
<organism evidence="9 10">
    <name type="scientific">Prosthecobacter dejongeii</name>
    <dbReference type="NCBI Taxonomy" id="48465"/>
    <lineage>
        <taxon>Bacteria</taxon>
        <taxon>Pseudomonadati</taxon>
        <taxon>Verrucomicrobiota</taxon>
        <taxon>Verrucomicrobiia</taxon>
        <taxon>Verrucomicrobiales</taxon>
        <taxon>Verrucomicrobiaceae</taxon>
        <taxon>Prosthecobacter</taxon>
    </lineage>
</organism>
<comment type="caution">
    <text evidence="9">The sequence shown here is derived from an EMBL/GenBank/DDBJ whole genome shotgun (WGS) entry which is preliminary data.</text>
</comment>
<dbReference type="Gene3D" id="3.30.479.30">
    <property type="entry name" value="Band 7 domain"/>
    <property type="match status" value="1"/>
</dbReference>
<dbReference type="CDD" id="cd03405">
    <property type="entry name" value="SPFH_HflC"/>
    <property type="match status" value="1"/>
</dbReference>
<dbReference type="InterPro" id="IPR036013">
    <property type="entry name" value="Band_7/SPFH_dom_sf"/>
</dbReference>
<gene>
    <name evidence="9" type="ORF">HNQ64_003113</name>
</gene>
<comment type="similarity">
    <text evidence="2 6">Belongs to the band 7/mec-2 family. HflC subfamily.</text>
</comment>
<dbReference type="PIRSF" id="PIRSF005651">
    <property type="entry name" value="HflC"/>
    <property type="match status" value="1"/>
</dbReference>
<evidence type="ECO:0000256" key="2">
    <source>
        <dbReference type="ARBA" id="ARBA00007862"/>
    </source>
</evidence>
<feature type="domain" description="Band 7" evidence="8">
    <location>
        <begin position="32"/>
        <end position="201"/>
    </location>
</feature>
<evidence type="ECO:0000313" key="10">
    <source>
        <dbReference type="Proteomes" id="UP000534294"/>
    </source>
</evidence>
<dbReference type="Pfam" id="PF01145">
    <property type="entry name" value="Band_7"/>
    <property type="match status" value="1"/>
</dbReference>
<keyword evidence="9" id="KW-0378">Hydrolase</keyword>
<reference evidence="9 10" key="1">
    <citation type="submission" date="2020-08" db="EMBL/GenBank/DDBJ databases">
        <title>Genomic Encyclopedia of Type Strains, Phase IV (KMG-IV): sequencing the most valuable type-strain genomes for metagenomic binning, comparative biology and taxonomic classification.</title>
        <authorList>
            <person name="Goeker M."/>
        </authorList>
    </citation>
    <scope>NUCLEOTIDE SEQUENCE [LARGE SCALE GENOMIC DNA]</scope>
    <source>
        <strain evidence="9 10">DSM 12251</strain>
    </source>
</reference>
<keyword evidence="3" id="KW-0812">Transmembrane</keyword>
<sequence length="327" mass="36305">MSEAPSPSSQNRLISLRLGLILAVAFSVIASACCFIVSETEHALILRFGKPVRILSAPGLYFRLPMPVEQIVRVDRRLQHADIRLSETLTRDQRNVIVPMFFTWRVADPLLFYTSVRELKQAYIKLDALVTSARNSVLGRHDFTALLMSENQKSPLEKLENEMQALAAGDAAKQLGIELISTGITQIQLPEANTESVFRRMRAERKREATQYRAEGRAKTAQMKAETDKEATRMTADAKRQAEEMRGKAEAEASAIYAAAHGQDPQFYKFLRELQSLRTVVDKNTTVILDTSIAPFHWLKATEPGAVAKGSATPMPTPAPAALDPTP</sequence>
<comment type="function">
    <text evidence="6">HflC and HflK could regulate a protease.</text>
</comment>
<evidence type="ECO:0000256" key="3">
    <source>
        <dbReference type="ARBA" id="ARBA00022692"/>
    </source>
</evidence>
<evidence type="ECO:0000256" key="6">
    <source>
        <dbReference type="PIRNR" id="PIRNR005651"/>
    </source>
</evidence>
<dbReference type="GO" id="GO:0008233">
    <property type="term" value="F:peptidase activity"/>
    <property type="evidence" value="ECO:0007669"/>
    <property type="project" value="UniProtKB-KW"/>
</dbReference>
<proteinExistence type="inferred from homology"/>
<evidence type="ECO:0000256" key="7">
    <source>
        <dbReference type="SAM" id="MobiDB-lite"/>
    </source>
</evidence>